<accession>A0A4Z1FG88</accession>
<sequence>MSTYYRPEHGEVGSMGEEMEYFRIVPLNHPNREAMHASLQRRLEDLLKSLHGQDAIFENRIRELREELRSLSAGGGRMQAIRDNLVEEIDAEINVLSRQQRSLASSIDTVIGWCAELRGTGQA</sequence>
<evidence type="ECO:0000313" key="2">
    <source>
        <dbReference type="Proteomes" id="UP000297910"/>
    </source>
</evidence>
<organism evidence="1 2">
    <name type="scientific">Botrytis paeoniae</name>
    <dbReference type="NCBI Taxonomy" id="278948"/>
    <lineage>
        <taxon>Eukaryota</taxon>
        <taxon>Fungi</taxon>
        <taxon>Dikarya</taxon>
        <taxon>Ascomycota</taxon>
        <taxon>Pezizomycotina</taxon>
        <taxon>Leotiomycetes</taxon>
        <taxon>Helotiales</taxon>
        <taxon>Sclerotiniaceae</taxon>
        <taxon>Botrytis</taxon>
    </lineage>
</organism>
<dbReference type="Proteomes" id="UP000297910">
    <property type="component" value="Unassembled WGS sequence"/>
</dbReference>
<reference evidence="1 2" key="1">
    <citation type="submission" date="2017-12" db="EMBL/GenBank/DDBJ databases">
        <title>Comparative genomics of Botrytis spp.</title>
        <authorList>
            <person name="Valero-Jimenez C.A."/>
            <person name="Tapia P."/>
            <person name="Veloso J."/>
            <person name="Silva-Moreno E."/>
            <person name="Staats M."/>
            <person name="Valdes J.H."/>
            <person name="Van Kan J.A.L."/>
        </authorList>
    </citation>
    <scope>NUCLEOTIDE SEQUENCE [LARGE SCALE GENOMIC DNA]</scope>
    <source>
        <strain evidence="1 2">Bp0003</strain>
    </source>
</reference>
<gene>
    <name evidence="1" type="ORF">BPAE_0173g00180</name>
</gene>
<dbReference type="AlphaFoldDB" id="A0A4Z1FG88"/>
<keyword evidence="2" id="KW-1185">Reference proteome</keyword>
<name>A0A4Z1FG88_9HELO</name>
<evidence type="ECO:0000313" key="1">
    <source>
        <dbReference type="EMBL" id="TGO22318.1"/>
    </source>
</evidence>
<dbReference type="EMBL" id="PQXI01000173">
    <property type="protein sequence ID" value="TGO22318.1"/>
    <property type="molecule type" value="Genomic_DNA"/>
</dbReference>
<comment type="caution">
    <text evidence="1">The sequence shown here is derived from an EMBL/GenBank/DDBJ whole genome shotgun (WGS) entry which is preliminary data.</text>
</comment>
<proteinExistence type="predicted"/>
<protein>
    <submittedName>
        <fullName evidence="1">Uncharacterized protein</fullName>
    </submittedName>
</protein>